<feature type="region of interest" description="Disordered" evidence="6">
    <location>
        <begin position="145"/>
        <end position="164"/>
    </location>
</feature>
<dbReference type="InterPro" id="IPR000792">
    <property type="entry name" value="Tscrpt_reg_LuxR_C"/>
</dbReference>
<evidence type="ECO:0000256" key="4">
    <source>
        <dbReference type="ARBA" id="ARBA00023163"/>
    </source>
</evidence>
<name>A0ABT4QBI4_9BACL</name>
<evidence type="ECO:0000313" key="9">
    <source>
        <dbReference type="EMBL" id="MCZ8514146.1"/>
    </source>
</evidence>
<accession>A0ABT4QBI4</accession>
<sequence length="230" mass="25183">MSGEREILRVLLADDQTMIRQGLGYVIRIQTDMEVVGEAADGQAAVELCSALEPDIVLMDVQMPKKTGIEATREIMKAQPQTKIVILTTFDVHDYVIEGIRAGAVGYLLKDADTDDMLEAIRAASRGEAVYRTARAAEALSEALQQSGEALPQDSKRPGPFGGALLEPLTERELDVLQHMAYGLRNDQIAAKLTISEGTVKTHVHRILQKLAVEDRTQAVVFALREGMVE</sequence>
<evidence type="ECO:0000259" key="7">
    <source>
        <dbReference type="PROSITE" id="PS50043"/>
    </source>
</evidence>
<feature type="domain" description="Response regulatory" evidence="8">
    <location>
        <begin position="9"/>
        <end position="125"/>
    </location>
</feature>
<dbReference type="RefSeq" id="WP_269882663.1">
    <property type="nucleotide sequence ID" value="NZ_JAQAGZ010000010.1"/>
</dbReference>
<evidence type="ECO:0000256" key="2">
    <source>
        <dbReference type="ARBA" id="ARBA00023015"/>
    </source>
</evidence>
<dbReference type="InterPro" id="IPR039420">
    <property type="entry name" value="WalR-like"/>
</dbReference>
<dbReference type="PROSITE" id="PS00622">
    <property type="entry name" value="HTH_LUXR_1"/>
    <property type="match status" value="1"/>
</dbReference>
<protein>
    <submittedName>
        <fullName evidence="9">Response regulator transcription factor</fullName>
    </submittedName>
</protein>
<dbReference type="PRINTS" id="PR00038">
    <property type="entry name" value="HTHLUXR"/>
</dbReference>
<gene>
    <name evidence="9" type="ORF">O9H85_17275</name>
</gene>
<dbReference type="InterPro" id="IPR058245">
    <property type="entry name" value="NreC/VraR/RcsB-like_REC"/>
</dbReference>
<dbReference type="Gene3D" id="3.40.50.2300">
    <property type="match status" value="1"/>
</dbReference>
<dbReference type="Pfam" id="PF00072">
    <property type="entry name" value="Response_reg"/>
    <property type="match status" value="1"/>
</dbReference>
<evidence type="ECO:0000256" key="3">
    <source>
        <dbReference type="ARBA" id="ARBA00023125"/>
    </source>
</evidence>
<dbReference type="InterPro" id="IPR001789">
    <property type="entry name" value="Sig_transdc_resp-reg_receiver"/>
</dbReference>
<keyword evidence="3" id="KW-0238">DNA-binding</keyword>
<dbReference type="InterPro" id="IPR011006">
    <property type="entry name" value="CheY-like_superfamily"/>
</dbReference>
<proteinExistence type="predicted"/>
<comment type="caution">
    <text evidence="9">The sequence shown here is derived from an EMBL/GenBank/DDBJ whole genome shotgun (WGS) entry which is preliminary data.</text>
</comment>
<dbReference type="Pfam" id="PF00196">
    <property type="entry name" value="GerE"/>
    <property type="match status" value="1"/>
</dbReference>
<dbReference type="SMART" id="SM00448">
    <property type="entry name" value="REC"/>
    <property type="match status" value="1"/>
</dbReference>
<dbReference type="PANTHER" id="PTHR43214">
    <property type="entry name" value="TWO-COMPONENT RESPONSE REGULATOR"/>
    <property type="match status" value="1"/>
</dbReference>
<dbReference type="PROSITE" id="PS50110">
    <property type="entry name" value="RESPONSE_REGULATORY"/>
    <property type="match status" value="1"/>
</dbReference>
<keyword evidence="10" id="KW-1185">Reference proteome</keyword>
<evidence type="ECO:0000313" key="10">
    <source>
        <dbReference type="Proteomes" id="UP001527882"/>
    </source>
</evidence>
<evidence type="ECO:0000259" key="8">
    <source>
        <dbReference type="PROSITE" id="PS50110"/>
    </source>
</evidence>
<keyword evidence="1 5" id="KW-0597">Phosphoprotein</keyword>
<feature type="domain" description="HTH luxR-type" evidence="7">
    <location>
        <begin position="162"/>
        <end position="227"/>
    </location>
</feature>
<feature type="modified residue" description="4-aspartylphosphate" evidence="5">
    <location>
        <position position="60"/>
    </location>
</feature>
<evidence type="ECO:0000256" key="5">
    <source>
        <dbReference type="PROSITE-ProRule" id="PRU00169"/>
    </source>
</evidence>
<dbReference type="Proteomes" id="UP001527882">
    <property type="component" value="Unassembled WGS sequence"/>
</dbReference>
<organism evidence="9 10">
    <name type="scientific">Paenibacillus gyeongsangnamensis</name>
    <dbReference type="NCBI Taxonomy" id="3388067"/>
    <lineage>
        <taxon>Bacteria</taxon>
        <taxon>Bacillati</taxon>
        <taxon>Bacillota</taxon>
        <taxon>Bacilli</taxon>
        <taxon>Bacillales</taxon>
        <taxon>Paenibacillaceae</taxon>
        <taxon>Paenibacillus</taxon>
    </lineage>
</organism>
<dbReference type="SUPFAM" id="SSF52172">
    <property type="entry name" value="CheY-like"/>
    <property type="match status" value="1"/>
</dbReference>
<dbReference type="CDD" id="cd17535">
    <property type="entry name" value="REC_NarL-like"/>
    <property type="match status" value="1"/>
</dbReference>
<dbReference type="SMART" id="SM00421">
    <property type="entry name" value="HTH_LUXR"/>
    <property type="match status" value="1"/>
</dbReference>
<keyword evidence="4" id="KW-0804">Transcription</keyword>
<dbReference type="PANTHER" id="PTHR43214:SF24">
    <property type="entry name" value="TRANSCRIPTIONAL REGULATORY PROTEIN NARL-RELATED"/>
    <property type="match status" value="1"/>
</dbReference>
<evidence type="ECO:0000256" key="6">
    <source>
        <dbReference type="SAM" id="MobiDB-lite"/>
    </source>
</evidence>
<keyword evidence="2" id="KW-0805">Transcription regulation</keyword>
<evidence type="ECO:0000256" key="1">
    <source>
        <dbReference type="ARBA" id="ARBA00022553"/>
    </source>
</evidence>
<dbReference type="PROSITE" id="PS50043">
    <property type="entry name" value="HTH_LUXR_2"/>
    <property type="match status" value="1"/>
</dbReference>
<dbReference type="InterPro" id="IPR016032">
    <property type="entry name" value="Sig_transdc_resp-reg_C-effctor"/>
</dbReference>
<dbReference type="SUPFAM" id="SSF46894">
    <property type="entry name" value="C-terminal effector domain of the bipartite response regulators"/>
    <property type="match status" value="1"/>
</dbReference>
<dbReference type="CDD" id="cd06170">
    <property type="entry name" value="LuxR_C_like"/>
    <property type="match status" value="1"/>
</dbReference>
<reference evidence="9 10" key="1">
    <citation type="submission" date="2022-12" db="EMBL/GenBank/DDBJ databases">
        <title>Draft genome sequence of Paenibacillus sp. dW9.</title>
        <authorList>
            <person name="Choi E.-W."/>
            <person name="Kim D.-U."/>
        </authorList>
    </citation>
    <scope>NUCLEOTIDE SEQUENCE [LARGE SCALE GENOMIC DNA]</scope>
    <source>
        <strain evidence="10">dW9</strain>
    </source>
</reference>
<dbReference type="EMBL" id="JAQAGZ010000010">
    <property type="protein sequence ID" value="MCZ8514146.1"/>
    <property type="molecule type" value="Genomic_DNA"/>
</dbReference>